<evidence type="ECO:0000313" key="7">
    <source>
        <dbReference type="EMBL" id="GGG73932.1"/>
    </source>
</evidence>
<dbReference type="InterPro" id="IPR006108">
    <property type="entry name" value="3HC_DH_C"/>
</dbReference>
<protein>
    <submittedName>
        <fullName evidence="7">3-hydroxybutyryl-CoA dehydrogenase</fullName>
    </submittedName>
</protein>
<dbReference type="InterPro" id="IPR006176">
    <property type="entry name" value="3-OHacyl-CoA_DH_NAD-bd"/>
</dbReference>
<dbReference type="InterPro" id="IPR006180">
    <property type="entry name" value="3-OHacyl-CoA_DH_CS"/>
</dbReference>
<dbReference type="Proteomes" id="UP000660862">
    <property type="component" value="Unassembled WGS sequence"/>
</dbReference>
<dbReference type="EMBL" id="BMER01000001">
    <property type="protein sequence ID" value="GGG73932.1"/>
    <property type="molecule type" value="Genomic_DNA"/>
</dbReference>
<evidence type="ECO:0000259" key="5">
    <source>
        <dbReference type="Pfam" id="PF00725"/>
    </source>
</evidence>
<dbReference type="Pfam" id="PF02737">
    <property type="entry name" value="3HCDH_N"/>
    <property type="match status" value="2"/>
</dbReference>
<dbReference type="Gene3D" id="1.10.1040.10">
    <property type="entry name" value="N-(1-d-carboxylethyl)-l-norvaline Dehydrogenase, domain 2"/>
    <property type="match status" value="1"/>
</dbReference>
<gene>
    <name evidence="7" type="ORF">GCM10007415_01660</name>
</gene>
<comment type="similarity">
    <text evidence="1">Belongs to the 3-hydroxyacyl-CoA dehydrogenase family.</text>
</comment>
<evidence type="ECO:0000256" key="2">
    <source>
        <dbReference type="ARBA" id="ARBA00023002"/>
    </source>
</evidence>
<organism evidence="7 8">
    <name type="scientific">Parapedobacter pyrenivorans</name>
    <dbReference type="NCBI Taxonomy" id="1305674"/>
    <lineage>
        <taxon>Bacteria</taxon>
        <taxon>Pseudomonadati</taxon>
        <taxon>Bacteroidota</taxon>
        <taxon>Sphingobacteriia</taxon>
        <taxon>Sphingobacteriales</taxon>
        <taxon>Sphingobacteriaceae</taxon>
        <taxon>Parapedobacter</taxon>
    </lineage>
</organism>
<dbReference type="GO" id="GO:0016616">
    <property type="term" value="F:oxidoreductase activity, acting on the CH-OH group of donors, NAD or NADP as acceptor"/>
    <property type="evidence" value="ECO:0007669"/>
    <property type="project" value="InterPro"/>
</dbReference>
<evidence type="ECO:0000256" key="3">
    <source>
        <dbReference type="PIRSR" id="PIRSR000105-1"/>
    </source>
</evidence>
<feature type="binding site" evidence="4">
    <location>
        <position position="263"/>
    </location>
    <ligand>
        <name>NAD(+)</name>
        <dbReference type="ChEBI" id="CHEBI:57540"/>
    </ligand>
</feature>
<dbReference type="GO" id="GO:0006631">
    <property type="term" value="P:fatty acid metabolic process"/>
    <property type="evidence" value="ECO:0007669"/>
    <property type="project" value="InterPro"/>
</dbReference>
<dbReference type="AlphaFoldDB" id="A0A917HBY6"/>
<dbReference type="Gene3D" id="3.40.50.720">
    <property type="entry name" value="NAD(P)-binding Rossmann-like Domain"/>
    <property type="match status" value="1"/>
</dbReference>
<feature type="binding site" evidence="4">
    <location>
        <position position="105"/>
    </location>
    <ligand>
        <name>NAD(+)</name>
        <dbReference type="ChEBI" id="CHEBI:57540"/>
    </ligand>
</feature>
<dbReference type="PANTHER" id="PTHR48075:SF5">
    <property type="entry name" value="3-HYDROXYBUTYRYL-COA DEHYDROGENASE"/>
    <property type="match status" value="1"/>
</dbReference>
<feature type="binding site" evidence="4">
    <location>
        <position position="129"/>
    </location>
    <ligand>
        <name>NAD(+)</name>
        <dbReference type="ChEBI" id="CHEBI:57540"/>
    </ligand>
</feature>
<dbReference type="PROSITE" id="PS00067">
    <property type="entry name" value="3HCDH"/>
    <property type="match status" value="1"/>
</dbReference>
<dbReference type="InterPro" id="IPR008927">
    <property type="entry name" value="6-PGluconate_DH-like_C_sf"/>
</dbReference>
<feature type="binding site" evidence="4">
    <location>
        <position position="78"/>
    </location>
    <ligand>
        <name>NAD(+)</name>
        <dbReference type="ChEBI" id="CHEBI:57540"/>
    </ligand>
</feature>
<evidence type="ECO:0000313" key="8">
    <source>
        <dbReference type="Proteomes" id="UP000660862"/>
    </source>
</evidence>
<keyword evidence="8" id="KW-1185">Reference proteome</keyword>
<feature type="binding site" evidence="4">
    <location>
        <begin position="14"/>
        <end position="19"/>
    </location>
    <ligand>
        <name>NAD(+)</name>
        <dbReference type="ChEBI" id="CHEBI:57540"/>
    </ligand>
</feature>
<dbReference type="InterPro" id="IPR013328">
    <property type="entry name" value="6PGD_dom2"/>
</dbReference>
<comment type="caution">
    <text evidence="7">The sequence shown here is derived from an EMBL/GenBank/DDBJ whole genome shotgun (WGS) entry which is preliminary data.</text>
</comment>
<evidence type="ECO:0000256" key="1">
    <source>
        <dbReference type="ARBA" id="ARBA00009463"/>
    </source>
</evidence>
<feature type="domain" description="3-hydroxyacyl-CoA dehydrogenase NAD binding" evidence="6">
    <location>
        <begin position="10"/>
        <end position="46"/>
    </location>
</feature>
<dbReference type="InterPro" id="IPR022694">
    <property type="entry name" value="3-OHacyl-CoA_DH"/>
</dbReference>
<evidence type="ECO:0000256" key="4">
    <source>
        <dbReference type="PIRSR" id="PIRSR000105-2"/>
    </source>
</evidence>
<dbReference type="InterPro" id="IPR036291">
    <property type="entry name" value="NAD(P)-bd_dom_sf"/>
</dbReference>
<evidence type="ECO:0000259" key="6">
    <source>
        <dbReference type="Pfam" id="PF02737"/>
    </source>
</evidence>
<proteinExistence type="inferred from homology"/>
<reference evidence="7" key="1">
    <citation type="journal article" date="2014" name="Int. J. Syst. Evol. Microbiol.">
        <title>Complete genome sequence of Corynebacterium casei LMG S-19264T (=DSM 44701T), isolated from a smear-ripened cheese.</title>
        <authorList>
            <consortium name="US DOE Joint Genome Institute (JGI-PGF)"/>
            <person name="Walter F."/>
            <person name="Albersmeier A."/>
            <person name="Kalinowski J."/>
            <person name="Ruckert C."/>
        </authorList>
    </citation>
    <scope>NUCLEOTIDE SEQUENCE</scope>
    <source>
        <strain evidence="7">CGMCC 1.12195</strain>
    </source>
</reference>
<name>A0A917HBY6_9SPHI</name>
<feature type="binding site" evidence="4">
    <location>
        <position position="37"/>
    </location>
    <ligand>
        <name>NAD(+)</name>
        <dbReference type="ChEBI" id="CHEBI:57540"/>
    </ligand>
</feature>
<dbReference type="GO" id="GO:0070403">
    <property type="term" value="F:NAD+ binding"/>
    <property type="evidence" value="ECO:0007669"/>
    <property type="project" value="InterPro"/>
</dbReference>
<dbReference type="SUPFAM" id="SSF48179">
    <property type="entry name" value="6-phosphogluconate dehydrogenase C-terminal domain-like"/>
    <property type="match status" value="1"/>
</dbReference>
<dbReference type="RefSeq" id="WP_188504051.1">
    <property type="nucleotide sequence ID" value="NZ_BMER01000001.1"/>
</dbReference>
<feature type="domain" description="3-hydroxyacyl-CoA dehydrogenase C-terminal" evidence="5">
    <location>
        <begin position="173"/>
        <end position="271"/>
    </location>
</feature>
<dbReference type="PANTHER" id="PTHR48075">
    <property type="entry name" value="3-HYDROXYACYL-COA DEHYDROGENASE FAMILY PROTEIN"/>
    <property type="match status" value="1"/>
</dbReference>
<keyword evidence="4" id="KW-0520">NAD</keyword>
<dbReference type="PIRSF" id="PIRSF000105">
    <property type="entry name" value="HCDH"/>
    <property type="match status" value="1"/>
</dbReference>
<feature type="site" description="Important for catalytic activity" evidence="3">
    <location>
        <position position="126"/>
    </location>
</feature>
<feature type="domain" description="3-hydroxyacyl-CoA dehydrogenase NAD binding" evidence="6">
    <location>
        <begin position="53"/>
        <end position="168"/>
    </location>
</feature>
<dbReference type="Pfam" id="PF00725">
    <property type="entry name" value="3HCDH"/>
    <property type="match status" value="1"/>
</dbReference>
<accession>A0A917HBY6</accession>
<sequence>MDTVFKIKRITVLGAGTMGQTIAYLFSENGIPTTLYDADNRVIDDMISKRGLHENLKLTKRLETAVSESDLIVESVPEIFNIKREVFLTIAPHVKQHAIIASNTSSFPLHVLSEGLPFSQRMMLIHFFNPADLIPLVELVKPAAMADAIVNDLISLLKTCGKVPVLLKRDINGFIANRLQAALLREACNLLQQGVAEVSDIDTVVKQSIGLRWALNGPFEITDLGGLDVWEKVLTNILPDLDNTTSVPLSINQLVNNNNLGLKTNKGFYDYPQSASNQAVLQREKLARLLKDIK</sequence>
<reference evidence="7" key="2">
    <citation type="submission" date="2020-09" db="EMBL/GenBank/DDBJ databases">
        <authorList>
            <person name="Sun Q."/>
            <person name="Zhou Y."/>
        </authorList>
    </citation>
    <scope>NUCLEOTIDE SEQUENCE</scope>
    <source>
        <strain evidence="7">CGMCC 1.12195</strain>
    </source>
</reference>
<dbReference type="SUPFAM" id="SSF51735">
    <property type="entry name" value="NAD(P)-binding Rossmann-fold domains"/>
    <property type="match status" value="1"/>
</dbReference>
<keyword evidence="2" id="KW-0560">Oxidoreductase</keyword>
<feature type="binding site" evidence="4">
    <location>
        <position position="83"/>
    </location>
    <ligand>
        <name>NAD(+)</name>
        <dbReference type="ChEBI" id="CHEBI:57540"/>
    </ligand>
</feature>